<gene>
    <name evidence="1" type="ORF">GPS52_01535</name>
</gene>
<dbReference type="Proteomes" id="UP000451048">
    <property type="component" value="Unassembled WGS sequence"/>
</dbReference>
<comment type="caution">
    <text evidence="1">The sequence shown here is derived from an EMBL/GenBank/DDBJ whole genome shotgun (WGS) entry which is preliminary data.</text>
</comment>
<dbReference type="AlphaFoldDB" id="A0AAJ2YRS7"/>
<proteinExistence type="predicted"/>
<protein>
    <submittedName>
        <fullName evidence="1">Uncharacterized protein</fullName>
    </submittedName>
</protein>
<evidence type="ECO:0000313" key="1">
    <source>
        <dbReference type="EMBL" id="NAR72184.1"/>
    </source>
</evidence>
<sequence>MSFYQVEHQHATRLEQNLQKFYQQARFEKSALDMQYWHEVFLDTLPDWKPLMHYKELEFDLWISILAYCYHATLCDLKLVYLPSEEVEQIKVFIALLLEKLRVVYTSVQFLETIKADNEAHAKRIRKCVEQYDAITIHQHHLNTLKCYFTYQADQIPLVSIFDVAKHVSLFEKRIQNSALIQNGCLFLYRKVLRIPETNQYVCAYFLTFNGNVLKQAEMLCQQLNQEWLTVTHGNGLVLDSNSDLPWEERDDSFLAMFEEMEDIRDDLEGMRRNEFYSVDDKATRLRVRPRKFQQFLAKRGRSKFCVSKFD</sequence>
<evidence type="ECO:0000313" key="2">
    <source>
        <dbReference type="Proteomes" id="UP000451048"/>
    </source>
</evidence>
<accession>A0AAJ2YRS7</accession>
<name>A0AAJ2YRS7_ACIHA</name>
<reference evidence="1 2" key="1">
    <citation type="submission" date="2019-12" db="EMBL/GenBank/DDBJ databases">
        <title>Acinetobacter haemolyticus comparative genomics.</title>
        <authorList>
            <person name="Castro-Jaimes S."/>
            <person name="Bello-Lopez E."/>
            <person name="Velazquez-Acosta C."/>
            <person name="Volkow-Fernandez P."/>
            <person name="Lozano-Zarain P."/>
            <person name="Castillo Ramirez S."/>
            <person name="Cevallos M.A."/>
        </authorList>
    </citation>
    <scope>NUCLEOTIDE SEQUENCE [LARGE SCALE GENOMIC DNA]</scope>
    <source>
        <strain evidence="1 2">AN10</strain>
    </source>
</reference>
<dbReference type="RefSeq" id="WP_161404568.1">
    <property type="nucleotide sequence ID" value="NZ_WTTO01000003.1"/>
</dbReference>
<dbReference type="EMBL" id="WTTO01000003">
    <property type="protein sequence ID" value="NAR72184.1"/>
    <property type="molecule type" value="Genomic_DNA"/>
</dbReference>
<organism evidence="1 2">
    <name type="scientific">Acinetobacter haemolyticus</name>
    <dbReference type="NCBI Taxonomy" id="29430"/>
    <lineage>
        <taxon>Bacteria</taxon>
        <taxon>Pseudomonadati</taxon>
        <taxon>Pseudomonadota</taxon>
        <taxon>Gammaproteobacteria</taxon>
        <taxon>Moraxellales</taxon>
        <taxon>Moraxellaceae</taxon>
        <taxon>Acinetobacter</taxon>
    </lineage>
</organism>